<evidence type="ECO:0000256" key="3">
    <source>
        <dbReference type="ARBA" id="ARBA00023315"/>
    </source>
</evidence>
<dbReference type="EMBL" id="JANJYI010000008">
    <property type="protein sequence ID" value="KAK2637926.1"/>
    <property type="molecule type" value="Genomic_DNA"/>
</dbReference>
<evidence type="ECO:0000256" key="1">
    <source>
        <dbReference type="ARBA" id="ARBA00009861"/>
    </source>
</evidence>
<dbReference type="PANTHER" id="PTHR31623:SF46">
    <property type="entry name" value="VINORINE SYNTHASE-LIKE"/>
    <property type="match status" value="1"/>
</dbReference>
<keyword evidence="2" id="KW-0808">Transferase</keyword>
<comment type="similarity">
    <text evidence="1">Belongs to the plant acyltransferase family.</text>
</comment>
<reference evidence="4" key="1">
    <citation type="journal article" date="2023" name="Plant J.">
        <title>Genome sequences and population genomics provide insights into the demographic history, inbreeding, and mutation load of two 'living fossil' tree species of Dipteronia.</title>
        <authorList>
            <person name="Feng Y."/>
            <person name="Comes H.P."/>
            <person name="Chen J."/>
            <person name="Zhu S."/>
            <person name="Lu R."/>
            <person name="Zhang X."/>
            <person name="Li P."/>
            <person name="Qiu J."/>
            <person name="Olsen K.M."/>
            <person name="Qiu Y."/>
        </authorList>
    </citation>
    <scope>NUCLEOTIDE SEQUENCE</scope>
    <source>
        <strain evidence="4">KIB01</strain>
    </source>
</reference>
<proteinExistence type="inferred from homology"/>
<dbReference type="Pfam" id="PF02458">
    <property type="entry name" value="Transferase"/>
    <property type="match status" value="2"/>
</dbReference>
<sequence length="268" mass="30214">MKIDVEVISREIIKPTTSPHDCYKFSLLDQVDPSWYLPFIYFYSVDHKTINKNEISKNLKTSLSQVLNNYYLLAGNDVNNLVLAVQLNFFNYGGIAIGIHMSHKIADGSSIITFMKNWAETACNSNINYIGQKIMGTTMFSPIDYAFDDSSEYPSEKNIISKRFVFSNSNISILQVKYIATSSMESSKIYQSRFKTLPSFLWSCFTASTEIKKGPKTSYSLASAMNLRKKIDPPLLDDSFGNVSGIVTTMVSSEDDIKKEGYNYGIVN</sequence>
<dbReference type="GO" id="GO:0016746">
    <property type="term" value="F:acyltransferase activity"/>
    <property type="evidence" value="ECO:0007669"/>
    <property type="project" value="UniProtKB-KW"/>
</dbReference>
<evidence type="ECO:0000313" key="4">
    <source>
        <dbReference type="EMBL" id="KAK2637926.1"/>
    </source>
</evidence>
<dbReference type="PANTHER" id="PTHR31623">
    <property type="entry name" value="F21J9.9"/>
    <property type="match status" value="1"/>
</dbReference>
<organism evidence="4 5">
    <name type="scientific">Dipteronia dyeriana</name>
    <dbReference type="NCBI Taxonomy" id="168575"/>
    <lineage>
        <taxon>Eukaryota</taxon>
        <taxon>Viridiplantae</taxon>
        <taxon>Streptophyta</taxon>
        <taxon>Embryophyta</taxon>
        <taxon>Tracheophyta</taxon>
        <taxon>Spermatophyta</taxon>
        <taxon>Magnoliopsida</taxon>
        <taxon>eudicotyledons</taxon>
        <taxon>Gunneridae</taxon>
        <taxon>Pentapetalae</taxon>
        <taxon>rosids</taxon>
        <taxon>malvids</taxon>
        <taxon>Sapindales</taxon>
        <taxon>Sapindaceae</taxon>
        <taxon>Hippocastanoideae</taxon>
        <taxon>Acereae</taxon>
        <taxon>Dipteronia</taxon>
    </lineage>
</organism>
<accession>A0AAD9TLD9</accession>
<gene>
    <name evidence="4" type="ORF">Ddye_025721</name>
</gene>
<keyword evidence="5" id="KW-1185">Reference proteome</keyword>
<evidence type="ECO:0000256" key="2">
    <source>
        <dbReference type="ARBA" id="ARBA00022679"/>
    </source>
</evidence>
<comment type="caution">
    <text evidence="4">The sequence shown here is derived from an EMBL/GenBank/DDBJ whole genome shotgun (WGS) entry which is preliminary data.</text>
</comment>
<evidence type="ECO:0000313" key="5">
    <source>
        <dbReference type="Proteomes" id="UP001280121"/>
    </source>
</evidence>
<dbReference type="AlphaFoldDB" id="A0AAD9TLD9"/>
<keyword evidence="3" id="KW-0012">Acyltransferase</keyword>
<dbReference type="Proteomes" id="UP001280121">
    <property type="component" value="Unassembled WGS sequence"/>
</dbReference>
<name>A0AAD9TLD9_9ROSI</name>
<dbReference type="InterPro" id="IPR023213">
    <property type="entry name" value="CAT-like_dom_sf"/>
</dbReference>
<dbReference type="Gene3D" id="3.30.559.10">
    <property type="entry name" value="Chloramphenicol acetyltransferase-like domain"/>
    <property type="match status" value="3"/>
</dbReference>
<protein>
    <submittedName>
        <fullName evidence="4">Uncharacterized protein</fullName>
    </submittedName>
</protein>